<dbReference type="PROSITE" id="PS50053">
    <property type="entry name" value="UBIQUITIN_2"/>
    <property type="match status" value="1"/>
</dbReference>
<dbReference type="Pfam" id="PF15406">
    <property type="entry name" value="PH_6"/>
    <property type="match status" value="1"/>
</dbReference>
<dbReference type="InterPro" id="IPR000626">
    <property type="entry name" value="Ubiquitin-like_dom"/>
</dbReference>
<accession>A0A6A5K578</accession>
<dbReference type="InterPro" id="IPR029071">
    <property type="entry name" value="Ubiquitin-like_domsf"/>
</dbReference>
<feature type="compositionally biased region" description="Low complexity" evidence="1">
    <location>
        <begin position="645"/>
        <end position="661"/>
    </location>
</feature>
<dbReference type="InterPro" id="IPR039712">
    <property type="entry name" value="Meu6"/>
</dbReference>
<feature type="compositionally biased region" description="Low complexity" evidence="1">
    <location>
        <begin position="350"/>
        <end position="364"/>
    </location>
</feature>
<feature type="compositionally biased region" description="Basic and acidic residues" evidence="1">
    <location>
        <begin position="525"/>
        <end position="536"/>
    </location>
</feature>
<gene>
    <name evidence="4" type="ORF">BDW02DRAFT_505090</name>
</gene>
<evidence type="ECO:0000259" key="3">
    <source>
        <dbReference type="PROSITE" id="PS50053"/>
    </source>
</evidence>
<feature type="domain" description="PH" evidence="2">
    <location>
        <begin position="66"/>
        <end position="193"/>
    </location>
</feature>
<dbReference type="Pfam" id="PF16455">
    <property type="entry name" value="UBD"/>
    <property type="match status" value="1"/>
</dbReference>
<feature type="domain" description="Ubiquitin-like" evidence="3">
    <location>
        <begin position="838"/>
        <end position="897"/>
    </location>
</feature>
<dbReference type="Proteomes" id="UP000800040">
    <property type="component" value="Unassembled WGS sequence"/>
</dbReference>
<name>A0A6A5K578_9PLEO</name>
<dbReference type="PANTHER" id="PTHR42073:SF1">
    <property type="entry name" value="MEIOTIC EXPRESSION UP-REGULATED PROTEIN 6"/>
    <property type="match status" value="1"/>
</dbReference>
<feature type="compositionally biased region" description="Basic and acidic residues" evidence="1">
    <location>
        <begin position="463"/>
        <end position="503"/>
    </location>
</feature>
<evidence type="ECO:0008006" key="6">
    <source>
        <dbReference type="Google" id="ProtNLM"/>
    </source>
</evidence>
<proteinExistence type="predicted"/>
<feature type="compositionally biased region" description="Basic and acidic residues" evidence="1">
    <location>
        <begin position="38"/>
        <end position="60"/>
    </location>
</feature>
<evidence type="ECO:0000256" key="1">
    <source>
        <dbReference type="SAM" id="MobiDB-lite"/>
    </source>
</evidence>
<dbReference type="PROSITE" id="PS50003">
    <property type="entry name" value="PH_DOMAIN"/>
    <property type="match status" value="1"/>
</dbReference>
<feature type="compositionally biased region" description="Basic and acidic residues" evidence="1">
    <location>
        <begin position="395"/>
        <end position="409"/>
    </location>
</feature>
<dbReference type="InterPro" id="IPR039483">
    <property type="entry name" value="Meu6_PH_dom"/>
</dbReference>
<dbReference type="EMBL" id="ML975362">
    <property type="protein sequence ID" value="KAF1831490.1"/>
    <property type="molecule type" value="Genomic_DNA"/>
</dbReference>
<reference evidence="4" key="1">
    <citation type="submission" date="2020-01" db="EMBL/GenBank/DDBJ databases">
        <authorList>
            <consortium name="DOE Joint Genome Institute"/>
            <person name="Haridas S."/>
            <person name="Albert R."/>
            <person name="Binder M."/>
            <person name="Bloem J."/>
            <person name="Labutti K."/>
            <person name="Salamov A."/>
            <person name="Andreopoulos B."/>
            <person name="Baker S.E."/>
            <person name="Barry K."/>
            <person name="Bills G."/>
            <person name="Bluhm B.H."/>
            <person name="Cannon C."/>
            <person name="Castanera R."/>
            <person name="Culley D.E."/>
            <person name="Daum C."/>
            <person name="Ezra D."/>
            <person name="Gonzalez J.B."/>
            <person name="Henrissat B."/>
            <person name="Kuo A."/>
            <person name="Liang C."/>
            <person name="Lipzen A."/>
            <person name="Lutzoni F."/>
            <person name="Magnuson J."/>
            <person name="Mondo S."/>
            <person name="Nolan M."/>
            <person name="Ohm R."/>
            <person name="Pangilinan J."/>
            <person name="Park H.-J."/>
            <person name="Ramirez L."/>
            <person name="Alfaro M."/>
            <person name="Sun H."/>
            <person name="Tritt A."/>
            <person name="Yoshinaga Y."/>
            <person name="Zwiers L.-H."/>
            <person name="Turgeon B.G."/>
            <person name="Goodwin S.B."/>
            <person name="Spatafora J.W."/>
            <person name="Crous P.W."/>
            <person name="Grigoriev I.V."/>
        </authorList>
    </citation>
    <scope>NUCLEOTIDE SEQUENCE</scope>
    <source>
        <strain evidence="4">P77</strain>
    </source>
</reference>
<feature type="compositionally biased region" description="Polar residues" evidence="1">
    <location>
        <begin position="695"/>
        <end position="705"/>
    </location>
</feature>
<feature type="region of interest" description="Disordered" evidence="1">
    <location>
        <begin position="1"/>
        <end position="60"/>
    </location>
</feature>
<feature type="compositionally biased region" description="Basic and acidic residues" evidence="1">
    <location>
        <begin position="583"/>
        <end position="594"/>
    </location>
</feature>
<evidence type="ECO:0000313" key="5">
    <source>
        <dbReference type="Proteomes" id="UP000800040"/>
    </source>
</evidence>
<feature type="compositionally biased region" description="Low complexity" evidence="1">
    <location>
        <begin position="505"/>
        <end position="520"/>
    </location>
</feature>
<feature type="region of interest" description="Disordered" evidence="1">
    <location>
        <begin position="245"/>
        <end position="712"/>
    </location>
</feature>
<sequence length="915" mass="98059">MSAVENPKPVDQPEAGTAEPAPTPVVASDNAAAPVETAKTEEVPKTEGETVAPAEEKEEKVEKVVEPIYSGALGYKAPGLKNAFRFSKKYFWFGEEPVPSDNLREYLRGEKPEVAHPVVAWSSQTGKGLLFFVKHADQKENPAGVLNLAYATDLHKDGAVTFALKISGHKHTFEAQSAHERDGWFVAVEKAVTEAKGAKEGIESSEGYKEYKEKLGKPTVAGAVFATPKKSTDATPKLGETETTVVAGEPATAAPARAGSASSSSSGEEKKKKAKSKSRSVSRGKRTSLFGGLLGKKDKEHKEEGEAVKTEPEVKQESSVVPHLDEIPTTAAVNTNDVIKPSEETKTEPEVPIEVPVVVAPATEEPTKVDETPAPMVQEKPKPAKRGSIFGQFVEKLKSPTTEKKEHEAGLAAAPVKEDEPVPEASKPLQEASVVPVATETPVAEPVTKTDEAKPVAAVSTPSKEKEHFSFGKLFGSKDRAKSPAATDKVHEPKVDAAPKIEDTPAPVAAEPVAPVEAAPLSAETKTEPVQEETPKPAKRASFFGNLSRSLSKAAGGNKEKKNTATSPAPVVEEESTSAAPVLDDKKEEQKDETAPVSASGEQAIADVPAEAVSVGEAPKSSNPTVATTAVDSTPVRALSSSHNITAPSTRPSSIPSPRASHASQGNAHQSRSRPDADDRPNTPLKPIPAAQRSRLPNTLASSTPKRVKPLTDSTNLTWTRSRLEKERADWWDTQVTGSEEIWGAIRLAAQYLQTGELQEAQTMLDVTGCTCPTGLLWRGVYDQRGVQYKVPEWVVVEPEGLAEATHMDDEAAPGLASASVLKETMPDSEDDAAGGLVRVRVRMSHNQKDVFVEMQRNDTVAVIVEKLRKQAKLESSAKIRLAYGGRIYHDHETIESHPHWNFGNNFILSALVFL</sequence>
<feature type="compositionally biased region" description="Basic and acidic residues" evidence="1">
    <location>
        <begin position="340"/>
        <end position="349"/>
    </location>
</feature>
<feature type="compositionally biased region" description="Low complexity" evidence="1">
    <location>
        <begin position="245"/>
        <end position="266"/>
    </location>
</feature>
<feature type="compositionally biased region" description="Basic residues" evidence="1">
    <location>
        <begin position="272"/>
        <end position="286"/>
    </location>
</feature>
<dbReference type="InterPro" id="IPR038169">
    <property type="entry name" value="DC-UbP/UBTD2_N_sf"/>
</dbReference>
<feature type="compositionally biased region" description="Basic and acidic residues" evidence="1">
    <location>
        <begin position="295"/>
        <end position="316"/>
    </location>
</feature>
<feature type="compositionally biased region" description="Low complexity" evidence="1">
    <location>
        <begin position="13"/>
        <end position="27"/>
    </location>
</feature>
<evidence type="ECO:0000313" key="4">
    <source>
        <dbReference type="EMBL" id="KAF1831490.1"/>
    </source>
</evidence>
<keyword evidence="5" id="KW-1185">Reference proteome</keyword>
<dbReference type="Gene3D" id="1.20.225.20">
    <property type="entry name" value="Ub domain-containing protein, DC-UbP/UBTD2, N-terminal domain"/>
    <property type="match status" value="1"/>
</dbReference>
<organism evidence="4 5">
    <name type="scientific">Decorospora gaudefroyi</name>
    <dbReference type="NCBI Taxonomy" id="184978"/>
    <lineage>
        <taxon>Eukaryota</taxon>
        <taxon>Fungi</taxon>
        <taxon>Dikarya</taxon>
        <taxon>Ascomycota</taxon>
        <taxon>Pezizomycotina</taxon>
        <taxon>Dothideomycetes</taxon>
        <taxon>Pleosporomycetidae</taxon>
        <taxon>Pleosporales</taxon>
        <taxon>Pleosporineae</taxon>
        <taxon>Pleosporaceae</taxon>
        <taxon>Decorospora</taxon>
    </lineage>
</organism>
<dbReference type="AlphaFoldDB" id="A0A6A5K578"/>
<dbReference type="SUPFAM" id="SSF54236">
    <property type="entry name" value="Ubiquitin-like"/>
    <property type="match status" value="1"/>
</dbReference>
<dbReference type="InterPro" id="IPR001849">
    <property type="entry name" value="PH_domain"/>
</dbReference>
<dbReference type="OrthoDB" id="5593352at2759"/>
<dbReference type="SUPFAM" id="SSF50729">
    <property type="entry name" value="PH domain-like"/>
    <property type="match status" value="1"/>
</dbReference>
<dbReference type="InterPro" id="IPR032752">
    <property type="entry name" value="DC-UbP/UBTD2_N"/>
</dbReference>
<protein>
    <recommendedName>
        <fullName evidence="6">Ubiquitin-like domain-containing protein</fullName>
    </recommendedName>
</protein>
<dbReference type="PANTHER" id="PTHR42073">
    <property type="entry name" value="MEIOTIC EXPRESSION UP-REGULATED PROTEIN 6"/>
    <property type="match status" value="1"/>
</dbReference>
<evidence type="ECO:0000259" key="2">
    <source>
        <dbReference type="PROSITE" id="PS50003"/>
    </source>
</evidence>
<feature type="compositionally biased region" description="Polar residues" evidence="1">
    <location>
        <begin position="620"/>
        <end position="632"/>
    </location>
</feature>